<feature type="region of interest" description="Disordered" evidence="2">
    <location>
        <begin position="264"/>
        <end position="316"/>
    </location>
</feature>
<gene>
    <name evidence="4" type="ORF">SCF082_LOCUS9100</name>
</gene>
<evidence type="ECO:0000256" key="1">
    <source>
        <dbReference type="PROSITE-ProRule" id="PRU00047"/>
    </source>
</evidence>
<dbReference type="InterPro" id="IPR001878">
    <property type="entry name" value="Znf_CCHC"/>
</dbReference>
<feature type="domain" description="CCHC-type" evidence="3">
    <location>
        <begin position="327"/>
        <end position="341"/>
    </location>
</feature>
<dbReference type="InterPro" id="IPR036875">
    <property type="entry name" value="Znf_CCHC_sf"/>
</dbReference>
<sequence length="442" mass="48884">MDSAFTALGHTLPGGVPDGSQPTDMESLLRQLVSTLGGERKSQVPTWSGAPNLLRQWLKSLGLWEQETSLPKSKWGLRLYAALTDDAKRIADTVPMEELVTERGYSAILTALMSKYKPYSEAVGPSSVGSFLYLGERGPKESFAAYLARKEANLTEQQQQPLALKMTTLAAYEEVIQSLRPLDRLDSLAKAGGLPGAATTTKTYMTAEPYDYDYFDEDEEEEDGEADDYDYEDDGDSVEDGVLHFEDREYDEMEAVHVQTYNDVRKDLRSRRNERGFVNRRGKKPKGSGKGGRFRRKGRGKGRGGKAPKRDDTVVRGTEQELLARTRCFNCQELGHISRNCQMKPSKKPSGGANFVTVGTGPKASPKAPTSSTMMTSRTTSSIFAFSKVNSEATQRSLTRAIYAGVRCRANQCVVDTAAEDAVTGSQAYEAMVEELAYLWFR</sequence>
<evidence type="ECO:0000313" key="5">
    <source>
        <dbReference type="Proteomes" id="UP001642464"/>
    </source>
</evidence>
<evidence type="ECO:0000259" key="3">
    <source>
        <dbReference type="PROSITE" id="PS50158"/>
    </source>
</evidence>
<evidence type="ECO:0000313" key="4">
    <source>
        <dbReference type="EMBL" id="CAK9006608.1"/>
    </source>
</evidence>
<dbReference type="Gene3D" id="4.10.60.10">
    <property type="entry name" value="Zinc finger, CCHC-type"/>
    <property type="match status" value="1"/>
</dbReference>
<evidence type="ECO:0000256" key="2">
    <source>
        <dbReference type="SAM" id="MobiDB-lite"/>
    </source>
</evidence>
<accession>A0ABP0IX18</accession>
<feature type="compositionally biased region" description="Basic residues" evidence="2">
    <location>
        <begin position="278"/>
        <end position="307"/>
    </location>
</feature>
<reference evidence="4 5" key="1">
    <citation type="submission" date="2024-02" db="EMBL/GenBank/DDBJ databases">
        <authorList>
            <person name="Chen Y."/>
            <person name="Shah S."/>
            <person name="Dougan E. K."/>
            <person name="Thang M."/>
            <person name="Chan C."/>
        </authorList>
    </citation>
    <scope>NUCLEOTIDE SEQUENCE [LARGE SCALE GENOMIC DNA]</scope>
</reference>
<keyword evidence="5" id="KW-1185">Reference proteome</keyword>
<protein>
    <recommendedName>
        <fullName evidence="3">CCHC-type domain-containing protein</fullName>
    </recommendedName>
</protein>
<name>A0ABP0IX18_9DINO</name>
<keyword evidence="1" id="KW-0863">Zinc-finger</keyword>
<dbReference type="EMBL" id="CAXAMM010005258">
    <property type="protein sequence ID" value="CAK9006608.1"/>
    <property type="molecule type" value="Genomic_DNA"/>
</dbReference>
<feature type="compositionally biased region" description="Basic and acidic residues" evidence="2">
    <location>
        <begin position="264"/>
        <end position="277"/>
    </location>
</feature>
<organism evidence="4 5">
    <name type="scientific">Durusdinium trenchii</name>
    <dbReference type="NCBI Taxonomy" id="1381693"/>
    <lineage>
        <taxon>Eukaryota</taxon>
        <taxon>Sar</taxon>
        <taxon>Alveolata</taxon>
        <taxon>Dinophyceae</taxon>
        <taxon>Suessiales</taxon>
        <taxon>Symbiodiniaceae</taxon>
        <taxon>Durusdinium</taxon>
    </lineage>
</organism>
<dbReference type="PROSITE" id="PS50158">
    <property type="entry name" value="ZF_CCHC"/>
    <property type="match status" value="1"/>
</dbReference>
<dbReference type="SUPFAM" id="SSF57756">
    <property type="entry name" value="Retrovirus zinc finger-like domains"/>
    <property type="match status" value="1"/>
</dbReference>
<dbReference type="Pfam" id="PF00098">
    <property type="entry name" value="zf-CCHC"/>
    <property type="match status" value="1"/>
</dbReference>
<dbReference type="Proteomes" id="UP001642464">
    <property type="component" value="Unassembled WGS sequence"/>
</dbReference>
<keyword evidence="1" id="KW-0479">Metal-binding</keyword>
<dbReference type="SMART" id="SM00343">
    <property type="entry name" value="ZnF_C2HC"/>
    <property type="match status" value="1"/>
</dbReference>
<comment type="caution">
    <text evidence="4">The sequence shown here is derived from an EMBL/GenBank/DDBJ whole genome shotgun (WGS) entry which is preliminary data.</text>
</comment>
<keyword evidence="1" id="KW-0862">Zinc</keyword>
<proteinExistence type="predicted"/>